<feature type="chain" id="PRO_5016351167" evidence="2">
    <location>
        <begin position="21"/>
        <end position="103"/>
    </location>
</feature>
<dbReference type="AlphaFoldDB" id="A0A316VM34"/>
<evidence type="ECO:0000256" key="2">
    <source>
        <dbReference type="SAM" id="SignalP"/>
    </source>
</evidence>
<protein>
    <submittedName>
        <fullName evidence="3">Uncharacterized protein</fullName>
    </submittedName>
</protein>
<feature type="signal peptide" evidence="2">
    <location>
        <begin position="1"/>
        <end position="20"/>
    </location>
</feature>
<dbReference type="GeneID" id="37022408"/>
<name>A0A316VM34_9BASI</name>
<reference evidence="3 4" key="1">
    <citation type="journal article" date="2018" name="Mol. Biol. Evol.">
        <title>Broad Genomic Sampling Reveals a Smut Pathogenic Ancestry of the Fungal Clade Ustilaginomycotina.</title>
        <authorList>
            <person name="Kijpornyongpan T."/>
            <person name="Mondo S.J."/>
            <person name="Barry K."/>
            <person name="Sandor L."/>
            <person name="Lee J."/>
            <person name="Lipzen A."/>
            <person name="Pangilinan J."/>
            <person name="LaButti K."/>
            <person name="Hainaut M."/>
            <person name="Henrissat B."/>
            <person name="Grigoriev I.V."/>
            <person name="Spatafora J.W."/>
            <person name="Aime M.C."/>
        </authorList>
    </citation>
    <scope>NUCLEOTIDE SEQUENCE [LARGE SCALE GENOMIC DNA]</scope>
    <source>
        <strain evidence="3 4">MCA 3882</strain>
    </source>
</reference>
<dbReference type="Proteomes" id="UP000245771">
    <property type="component" value="Unassembled WGS sequence"/>
</dbReference>
<proteinExistence type="predicted"/>
<gene>
    <name evidence="3" type="ORF">FA14DRAFT_175936</name>
</gene>
<keyword evidence="4" id="KW-1185">Reference proteome</keyword>
<sequence length="103" mass="11753">MFKLKIFLFLFTLLVGFVAAASNRNKELQESEKKQITSTRQAKEAWDKTASTAPGYGQAEQASTAHHYTQHAYRAADENIAAQRQNVRDQFAKHWQERSSKGH</sequence>
<dbReference type="EMBL" id="KZ819602">
    <property type="protein sequence ID" value="PWN36625.1"/>
    <property type="molecule type" value="Genomic_DNA"/>
</dbReference>
<evidence type="ECO:0000313" key="4">
    <source>
        <dbReference type="Proteomes" id="UP000245771"/>
    </source>
</evidence>
<organism evidence="3 4">
    <name type="scientific">Meira miltonrushii</name>
    <dbReference type="NCBI Taxonomy" id="1280837"/>
    <lineage>
        <taxon>Eukaryota</taxon>
        <taxon>Fungi</taxon>
        <taxon>Dikarya</taxon>
        <taxon>Basidiomycota</taxon>
        <taxon>Ustilaginomycotina</taxon>
        <taxon>Exobasidiomycetes</taxon>
        <taxon>Exobasidiales</taxon>
        <taxon>Brachybasidiaceae</taxon>
        <taxon>Meira</taxon>
    </lineage>
</organism>
<keyword evidence="2" id="KW-0732">Signal</keyword>
<dbReference type="InParanoid" id="A0A316VM34"/>
<evidence type="ECO:0000256" key="1">
    <source>
        <dbReference type="SAM" id="MobiDB-lite"/>
    </source>
</evidence>
<feature type="compositionally biased region" description="Basic and acidic residues" evidence="1">
    <location>
        <begin position="24"/>
        <end position="47"/>
    </location>
</feature>
<evidence type="ECO:0000313" key="3">
    <source>
        <dbReference type="EMBL" id="PWN36625.1"/>
    </source>
</evidence>
<accession>A0A316VM34</accession>
<dbReference type="RefSeq" id="XP_025356927.1">
    <property type="nucleotide sequence ID" value="XM_025500627.1"/>
</dbReference>
<feature type="region of interest" description="Disordered" evidence="1">
    <location>
        <begin position="24"/>
        <end position="71"/>
    </location>
</feature>